<keyword evidence="1" id="KW-0812">Transmembrane</keyword>
<feature type="transmembrane region" description="Helical" evidence="1">
    <location>
        <begin position="115"/>
        <end position="136"/>
    </location>
</feature>
<organism evidence="2">
    <name type="scientific">uncultured Aureispira sp</name>
    <dbReference type="NCBI Taxonomy" id="1331704"/>
    <lineage>
        <taxon>Bacteria</taxon>
        <taxon>Pseudomonadati</taxon>
        <taxon>Bacteroidota</taxon>
        <taxon>Saprospiria</taxon>
        <taxon>Saprospirales</taxon>
        <taxon>Saprospiraceae</taxon>
        <taxon>Aureispira</taxon>
        <taxon>environmental samples</taxon>
    </lineage>
</organism>
<dbReference type="AlphaFoldDB" id="A0A6S6TBY5"/>
<evidence type="ECO:0000313" key="2">
    <source>
        <dbReference type="EMBL" id="CAA6816625.1"/>
    </source>
</evidence>
<dbReference type="EMBL" id="CACVAQ010000239">
    <property type="protein sequence ID" value="CAA6816625.1"/>
    <property type="molecule type" value="Genomic_DNA"/>
</dbReference>
<sequence length="175" mass="20587">MDLKEYYTILYTILIGLTILLYLKKGGELIQIRQHAIYVSVPILWSCAFIILLLKTYRAIITTNTNPYMIWVAIGSTACYYWIGMLLFPSTQQIDPQNQFVYFDYYEHFRKQHQWIMGLALLAFLFVFFISLNKAYSYSDYIMIGLFGLAFFTEHKGLMCLLSWGMLSLLIFEIL</sequence>
<feature type="transmembrane region" description="Helical" evidence="1">
    <location>
        <begin position="142"/>
        <end position="172"/>
    </location>
</feature>
<feature type="transmembrane region" description="Helical" evidence="1">
    <location>
        <begin position="68"/>
        <end position="88"/>
    </location>
</feature>
<reference evidence="2" key="1">
    <citation type="submission" date="2020-01" db="EMBL/GenBank/DDBJ databases">
        <authorList>
            <person name="Meier V. D."/>
            <person name="Meier V D."/>
        </authorList>
    </citation>
    <scope>NUCLEOTIDE SEQUENCE</scope>
    <source>
        <strain evidence="2">HLG_WM_MAG_10</strain>
    </source>
</reference>
<name>A0A6S6TBY5_9BACT</name>
<protein>
    <submittedName>
        <fullName evidence="2">Uncharacterized protein</fullName>
    </submittedName>
</protein>
<keyword evidence="1" id="KW-1133">Transmembrane helix</keyword>
<keyword evidence="1" id="KW-0472">Membrane</keyword>
<evidence type="ECO:0000256" key="1">
    <source>
        <dbReference type="SAM" id="Phobius"/>
    </source>
</evidence>
<feature type="transmembrane region" description="Helical" evidence="1">
    <location>
        <begin position="6"/>
        <end position="23"/>
    </location>
</feature>
<proteinExistence type="predicted"/>
<feature type="transmembrane region" description="Helical" evidence="1">
    <location>
        <begin position="35"/>
        <end position="56"/>
    </location>
</feature>
<gene>
    <name evidence="2" type="ORF">HELGO_WM42468</name>
</gene>
<accession>A0A6S6TBY5</accession>